<sequence>MLYYLKDSEKNMSFKIYIVSKASLYIWLLCVFYENTN</sequence>
<dbReference type="AlphaFoldDB" id="A0A1H8CMJ6"/>
<reference evidence="3" key="1">
    <citation type="submission" date="2016-10" db="EMBL/GenBank/DDBJ databases">
        <authorList>
            <person name="Varghese N."/>
            <person name="Submissions S."/>
        </authorList>
    </citation>
    <scope>NUCLEOTIDE SEQUENCE [LARGE SCALE GENOMIC DNA]</scope>
    <source>
        <strain evidence="3">DSM 17453</strain>
    </source>
</reference>
<evidence type="ECO:0000313" key="2">
    <source>
        <dbReference type="EMBL" id="SEM96142.1"/>
    </source>
</evidence>
<name>A0A1H8CMJ6_9FLAO</name>
<keyword evidence="1" id="KW-0472">Membrane</keyword>
<feature type="transmembrane region" description="Helical" evidence="1">
    <location>
        <begin position="12"/>
        <end position="33"/>
    </location>
</feature>
<evidence type="ECO:0000313" key="3">
    <source>
        <dbReference type="Proteomes" id="UP000199450"/>
    </source>
</evidence>
<proteinExistence type="predicted"/>
<evidence type="ECO:0000256" key="1">
    <source>
        <dbReference type="SAM" id="Phobius"/>
    </source>
</evidence>
<keyword evidence="3" id="KW-1185">Reference proteome</keyword>
<protein>
    <submittedName>
        <fullName evidence="2">Uncharacterized protein</fullName>
    </submittedName>
</protein>
<keyword evidence="1" id="KW-1133">Transmembrane helix</keyword>
<keyword evidence="1" id="KW-0812">Transmembrane</keyword>
<dbReference type="EMBL" id="FOBV01000010">
    <property type="protein sequence ID" value="SEM96142.1"/>
    <property type="molecule type" value="Genomic_DNA"/>
</dbReference>
<dbReference type="STRING" id="295069.SAMN05421856_1106"/>
<accession>A0A1H8CMJ6</accession>
<gene>
    <name evidence="2" type="ORF">SAMN05421856_1106</name>
</gene>
<organism evidence="2 3">
    <name type="scientific">Chryseobacterium taichungense</name>
    <dbReference type="NCBI Taxonomy" id="295069"/>
    <lineage>
        <taxon>Bacteria</taxon>
        <taxon>Pseudomonadati</taxon>
        <taxon>Bacteroidota</taxon>
        <taxon>Flavobacteriia</taxon>
        <taxon>Flavobacteriales</taxon>
        <taxon>Weeksellaceae</taxon>
        <taxon>Chryseobacterium group</taxon>
        <taxon>Chryseobacterium</taxon>
    </lineage>
</organism>
<dbReference type="Proteomes" id="UP000199450">
    <property type="component" value="Unassembled WGS sequence"/>
</dbReference>